<proteinExistence type="predicted"/>
<evidence type="ECO:0000313" key="1">
    <source>
        <dbReference type="EMBL" id="RPA30328.1"/>
    </source>
</evidence>
<name>A0A3N4E0R4_9GAMM</name>
<sequence>MGGTIILSPQHLLYTSVDKKLPSPRGIRLSVEKTNVINRMLVENSHRYVISDRQCSQIGEFHKRLVLPEEVKYELSKWKALNEHHAYNEKEFYSKKYV</sequence>
<reference evidence="2" key="1">
    <citation type="submission" date="2018-11" db="EMBL/GenBank/DDBJ databases">
        <title>Shewanella sp. R106.</title>
        <authorList>
            <person name="Hwang Y.J."/>
            <person name="Hwang C.Y."/>
        </authorList>
    </citation>
    <scope>NUCLEOTIDE SEQUENCE [LARGE SCALE GENOMIC DNA]</scope>
    <source>
        <strain evidence="2">R106</strain>
    </source>
</reference>
<dbReference type="EMBL" id="RKKB01000007">
    <property type="protein sequence ID" value="RPA30328.1"/>
    <property type="molecule type" value="Genomic_DNA"/>
</dbReference>
<evidence type="ECO:0000313" key="2">
    <source>
        <dbReference type="Proteomes" id="UP000278855"/>
    </source>
</evidence>
<comment type="caution">
    <text evidence="1">The sequence shown here is derived from an EMBL/GenBank/DDBJ whole genome shotgun (WGS) entry which is preliminary data.</text>
</comment>
<organism evidence="1 2">
    <name type="scientific">Shewanella psychromarinicola</name>
    <dbReference type="NCBI Taxonomy" id="2487742"/>
    <lineage>
        <taxon>Bacteria</taxon>
        <taxon>Pseudomonadati</taxon>
        <taxon>Pseudomonadota</taxon>
        <taxon>Gammaproteobacteria</taxon>
        <taxon>Alteromonadales</taxon>
        <taxon>Shewanellaceae</taxon>
        <taxon>Shewanella</taxon>
    </lineage>
</organism>
<accession>A0A3N4E0R4</accession>
<dbReference type="Proteomes" id="UP000278855">
    <property type="component" value="Unassembled WGS sequence"/>
</dbReference>
<dbReference type="AlphaFoldDB" id="A0A3N4E0R4"/>
<protein>
    <submittedName>
        <fullName evidence="1">Uncharacterized protein</fullName>
    </submittedName>
</protein>
<gene>
    <name evidence="1" type="ORF">EGC77_14785</name>
</gene>